<name>A0ACB8FGA2_9SAUR</name>
<sequence>MDLKALDKFVNLPDPHYNYTFINSEKLPYFSIFIYHDTIKMTSQKWLDESEVDKVVWSHTLKIAVPKFESERKSILESCLLMITTDQNDGFISDEYFSYLALTDTAVGTESTLLQFKVQNLRAHVRLYMQVTVVSLQGRGYPEWGSFPASNLQG</sequence>
<comment type="caution">
    <text evidence="1">The sequence shown here is derived from an EMBL/GenBank/DDBJ whole genome shotgun (WGS) entry which is preliminary data.</text>
</comment>
<gene>
    <name evidence="1" type="ORF">K3G42_006727</name>
</gene>
<organism evidence="1 2">
    <name type="scientific">Sphaerodactylus townsendi</name>
    <dbReference type="NCBI Taxonomy" id="933632"/>
    <lineage>
        <taxon>Eukaryota</taxon>
        <taxon>Metazoa</taxon>
        <taxon>Chordata</taxon>
        <taxon>Craniata</taxon>
        <taxon>Vertebrata</taxon>
        <taxon>Euteleostomi</taxon>
        <taxon>Lepidosauria</taxon>
        <taxon>Squamata</taxon>
        <taxon>Bifurcata</taxon>
        <taxon>Gekkota</taxon>
        <taxon>Sphaerodactylidae</taxon>
        <taxon>Sphaerodactylus</taxon>
    </lineage>
</organism>
<accession>A0ACB8FGA2</accession>
<evidence type="ECO:0000313" key="1">
    <source>
        <dbReference type="EMBL" id="KAH8004267.1"/>
    </source>
</evidence>
<dbReference type="Proteomes" id="UP000827872">
    <property type="component" value="Linkage Group LG04"/>
</dbReference>
<keyword evidence="2" id="KW-1185">Reference proteome</keyword>
<dbReference type="EMBL" id="CM037617">
    <property type="protein sequence ID" value="KAH8004267.1"/>
    <property type="molecule type" value="Genomic_DNA"/>
</dbReference>
<reference evidence="1" key="1">
    <citation type="submission" date="2021-08" db="EMBL/GenBank/DDBJ databases">
        <title>The first chromosome-level gecko genome reveals the dynamic sex chromosomes of Neotropical dwarf geckos (Sphaerodactylidae: Sphaerodactylus).</title>
        <authorList>
            <person name="Pinto B.J."/>
            <person name="Keating S.E."/>
            <person name="Gamble T."/>
        </authorList>
    </citation>
    <scope>NUCLEOTIDE SEQUENCE</scope>
    <source>
        <strain evidence="1">TG3544</strain>
    </source>
</reference>
<evidence type="ECO:0000313" key="2">
    <source>
        <dbReference type="Proteomes" id="UP000827872"/>
    </source>
</evidence>
<proteinExistence type="predicted"/>
<protein>
    <submittedName>
        <fullName evidence="1">Uncharacterized protein</fullName>
    </submittedName>
</protein>